<dbReference type="CDD" id="cd00158">
    <property type="entry name" value="RHOD"/>
    <property type="match status" value="1"/>
</dbReference>
<dbReference type="Pfam" id="PF00581">
    <property type="entry name" value="Rhodanese"/>
    <property type="match status" value="1"/>
</dbReference>
<dbReference type="SMART" id="SM00450">
    <property type="entry name" value="RHOD"/>
    <property type="match status" value="1"/>
</dbReference>
<dbReference type="Proteomes" id="UP000215459">
    <property type="component" value="Unassembled WGS sequence"/>
</dbReference>
<dbReference type="Gene3D" id="3.40.250.10">
    <property type="entry name" value="Rhodanese-like domain"/>
    <property type="match status" value="1"/>
</dbReference>
<dbReference type="SUPFAM" id="SSF52821">
    <property type="entry name" value="Rhodanese/Cell cycle control phosphatase"/>
    <property type="match status" value="1"/>
</dbReference>
<feature type="domain" description="Rhodanese" evidence="1">
    <location>
        <begin position="18"/>
        <end position="99"/>
    </location>
</feature>
<sequence length="100" mass="11279">MVDYQKLTCNELEDRLNRRESLTVVDVREQREVRSGMIPGAKHIPLGELPARLSELDPKVETIFVCASGNRSRKACQYAVDQGFGKVWNLEGGMKKWTGA</sequence>
<reference evidence="2 3" key="1">
    <citation type="submission" date="2017-07" db="EMBL/GenBank/DDBJ databases">
        <title>The genome sequence of Paludifilum halophilum highlights mechanisms for microbial adaptation to high salt environemnts.</title>
        <authorList>
            <person name="Belbahri L."/>
        </authorList>
    </citation>
    <scope>NUCLEOTIDE SEQUENCE [LARGE SCALE GENOMIC DNA]</scope>
    <source>
        <strain evidence="2 3">DSM 102817</strain>
    </source>
</reference>
<dbReference type="AlphaFoldDB" id="A0A235B784"/>
<dbReference type="GO" id="GO:0016740">
    <property type="term" value="F:transferase activity"/>
    <property type="evidence" value="ECO:0007669"/>
    <property type="project" value="UniProtKB-KW"/>
</dbReference>
<evidence type="ECO:0000313" key="2">
    <source>
        <dbReference type="EMBL" id="OYD08092.1"/>
    </source>
</evidence>
<comment type="caution">
    <text evidence="2">The sequence shown here is derived from an EMBL/GenBank/DDBJ whole genome shotgun (WGS) entry which is preliminary data.</text>
</comment>
<dbReference type="EMBL" id="NOWF01000004">
    <property type="protein sequence ID" value="OYD08092.1"/>
    <property type="molecule type" value="Genomic_DNA"/>
</dbReference>
<accession>A0A235B784</accession>
<gene>
    <name evidence="2" type="ORF">CHM34_08245</name>
</gene>
<dbReference type="InterPro" id="IPR050229">
    <property type="entry name" value="GlpE_sulfurtransferase"/>
</dbReference>
<dbReference type="InterPro" id="IPR001763">
    <property type="entry name" value="Rhodanese-like_dom"/>
</dbReference>
<evidence type="ECO:0000313" key="3">
    <source>
        <dbReference type="Proteomes" id="UP000215459"/>
    </source>
</evidence>
<dbReference type="PANTHER" id="PTHR43031:SF17">
    <property type="entry name" value="SULFURTRANSFERASE YTWF-RELATED"/>
    <property type="match status" value="1"/>
</dbReference>
<dbReference type="RefSeq" id="WP_094264126.1">
    <property type="nucleotide sequence ID" value="NZ_NOWF01000004.1"/>
</dbReference>
<organism evidence="2 3">
    <name type="scientific">Paludifilum halophilum</name>
    <dbReference type="NCBI Taxonomy" id="1642702"/>
    <lineage>
        <taxon>Bacteria</taxon>
        <taxon>Bacillati</taxon>
        <taxon>Bacillota</taxon>
        <taxon>Bacilli</taxon>
        <taxon>Bacillales</taxon>
        <taxon>Thermoactinomycetaceae</taxon>
        <taxon>Paludifilum</taxon>
    </lineage>
</organism>
<name>A0A235B784_9BACL</name>
<keyword evidence="3" id="KW-1185">Reference proteome</keyword>
<protein>
    <submittedName>
        <fullName evidence="2">Sulfurtransferase</fullName>
    </submittedName>
</protein>
<dbReference type="PANTHER" id="PTHR43031">
    <property type="entry name" value="FAD-DEPENDENT OXIDOREDUCTASE"/>
    <property type="match status" value="1"/>
</dbReference>
<evidence type="ECO:0000259" key="1">
    <source>
        <dbReference type="PROSITE" id="PS50206"/>
    </source>
</evidence>
<keyword evidence="2" id="KW-0808">Transferase</keyword>
<dbReference type="PROSITE" id="PS50206">
    <property type="entry name" value="RHODANESE_3"/>
    <property type="match status" value="1"/>
</dbReference>
<dbReference type="OrthoDB" id="9800872at2"/>
<proteinExistence type="predicted"/>
<dbReference type="InterPro" id="IPR036873">
    <property type="entry name" value="Rhodanese-like_dom_sf"/>
</dbReference>